<protein>
    <submittedName>
        <fullName evidence="1">Uncharacterized protein</fullName>
    </submittedName>
</protein>
<evidence type="ECO:0000313" key="2">
    <source>
        <dbReference type="Proteomes" id="UP000041770"/>
    </source>
</evidence>
<gene>
    <name evidence="1" type="ORF">ERS013200_01977</name>
</gene>
<sequence>MTLCCMTVSPSKGNAVAGSIKTNMGISNGIIYLR</sequence>
<accession>A0A655VB16</accession>
<organism evidence="1 2">
    <name type="scientific">Vibrio cholerae</name>
    <dbReference type="NCBI Taxonomy" id="666"/>
    <lineage>
        <taxon>Bacteria</taxon>
        <taxon>Pseudomonadati</taxon>
        <taxon>Pseudomonadota</taxon>
        <taxon>Gammaproteobacteria</taxon>
        <taxon>Vibrionales</taxon>
        <taxon>Vibrionaceae</taxon>
        <taxon>Vibrio</taxon>
    </lineage>
</organism>
<proteinExistence type="predicted"/>
<name>A0A655VB16_VIBCL</name>
<dbReference type="Proteomes" id="UP000041770">
    <property type="component" value="Unassembled WGS sequence"/>
</dbReference>
<dbReference type="AlphaFoldDB" id="A0A655VB16"/>
<dbReference type="EMBL" id="CWQY01000011">
    <property type="protein sequence ID" value="CSC67297.1"/>
    <property type="molecule type" value="Genomic_DNA"/>
</dbReference>
<evidence type="ECO:0000313" key="1">
    <source>
        <dbReference type="EMBL" id="CSC67297.1"/>
    </source>
</evidence>
<reference evidence="1 2" key="1">
    <citation type="submission" date="2015-07" db="EMBL/GenBank/DDBJ databases">
        <authorList>
            <consortium name="Pathogen Informatics"/>
        </authorList>
    </citation>
    <scope>NUCLEOTIDE SEQUENCE [LARGE SCALE GENOMIC DNA]</scope>
    <source>
        <strain evidence="1 2">A316</strain>
    </source>
</reference>